<name>A0A6G5QIY0_9BACT</name>
<dbReference type="GO" id="GO:0003677">
    <property type="term" value="F:DNA binding"/>
    <property type="evidence" value="ECO:0007669"/>
    <property type="project" value="UniProtKB-KW"/>
</dbReference>
<proteinExistence type="predicted"/>
<dbReference type="AlphaFoldDB" id="A0A6G5QIY0"/>
<dbReference type="InterPro" id="IPR058532">
    <property type="entry name" value="YjbR/MT2646/Rv2570-like"/>
</dbReference>
<dbReference type="Pfam" id="PF04237">
    <property type="entry name" value="YjbR"/>
    <property type="match status" value="1"/>
</dbReference>
<keyword evidence="2" id="KW-1185">Reference proteome</keyword>
<dbReference type="SUPFAM" id="SSF142906">
    <property type="entry name" value="YjbR-like"/>
    <property type="match status" value="1"/>
</dbReference>
<dbReference type="Proteomes" id="UP000503264">
    <property type="component" value="Chromosome"/>
</dbReference>
<dbReference type="PANTHER" id="PTHR35145:SF1">
    <property type="entry name" value="CYTOPLASMIC PROTEIN"/>
    <property type="match status" value="1"/>
</dbReference>
<dbReference type="PANTHER" id="PTHR35145">
    <property type="entry name" value="CYTOPLASMIC PROTEIN-RELATED"/>
    <property type="match status" value="1"/>
</dbReference>
<sequence length="126" mass="14583">MILEDILAHILTKYKVAPENIFVKHPGVSVFRHKISKKWFALLLSVKVEKIKYDDVDFDGTITLLNLKLPPGLIVLLTDNKTFLPAYHMNKRHWISINLDSPQINKGLVYDLIKQSFDLSLKEQEI</sequence>
<dbReference type="InterPro" id="IPR007351">
    <property type="entry name" value="YjbR"/>
</dbReference>
<dbReference type="Gene3D" id="3.90.1150.30">
    <property type="match status" value="1"/>
</dbReference>
<evidence type="ECO:0000313" key="1">
    <source>
        <dbReference type="EMBL" id="QCD45537.1"/>
    </source>
</evidence>
<dbReference type="InterPro" id="IPR038056">
    <property type="entry name" value="YjbR-like_sf"/>
</dbReference>
<protein>
    <submittedName>
        <fullName evidence="1">Putative DNA-binding protein, MmcQ/YjbR family</fullName>
    </submittedName>
</protein>
<organism evidence="1 2">
    <name type="scientific">Campylobacter mucosalis CCUG 21559</name>
    <dbReference type="NCBI Taxonomy" id="1032067"/>
    <lineage>
        <taxon>Bacteria</taxon>
        <taxon>Pseudomonadati</taxon>
        <taxon>Campylobacterota</taxon>
        <taxon>Epsilonproteobacteria</taxon>
        <taxon>Campylobacterales</taxon>
        <taxon>Campylobacteraceae</taxon>
        <taxon>Campylobacter</taxon>
    </lineage>
</organism>
<reference evidence="1 2" key="1">
    <citation type="submission" date="2016-07" db="EMBL/GenBank/DDBJ databases">
        <title>Comparative genomics of the Campylobacter concisus group.</title>
        <authorList>
            <person name="Miller W.G."/>
            <person name="Yee E."/>
            <person name="Chapman M.H."/>
            <person name="Huynh S."/>
            <person name="Bono J.L."/>
            <person name="On S.L.W."/>
            <person name="StLeger J."/>
            <person name="Foster G."/>
            <person name="Parker C.T."/>
        </authorList>
    </citation>
    <scope>NUCLEOTIDE SEQUENCE [LARGE SCALE GENOMIC DNA]</scope>
    <source>
        <strain evidence="1 2">CCUG 21559</strain>
    </source>
</reference>
<evidence type="ECO:0000313" key="2">
    <source>
        <dbReference type="Proteomes" id="UP000503264"/>
    </source>
</evidence>
<accession>A0A6G5QIY0</accession>
<keyword evidence="1" id="KW-0238">DNA-binding</keyword>
<dbReference type="EMBL" id="CP012542">
    <property type="protein sequence ID" value="QCD45537.1"/>
    <property type="molecule type" value="Genomic_DNA"/>
</dbReference>
<dbReference type="RefSeq" id="WP_034969217.1">
    <property type="nucleotide sequence ID" value="NZ_CP012542.1"/>
</dbReference>
<gene>
    <name evidence="1" type="ORF">CMUC_1790</name>
</gene>